<organism evidence="13 14">
    <name type="scientific">Cephus cinctus</name>
    <name type="common">Wheat stem sawfly</name>
    <dbReference type="NCBI Taxonomy" id="211228"/>
    <lineage>
        <taxon>Eukaryota</taxon>
        <taxon>Metazoa</taxon>
        <taxon>Ecdysozoa</taxon>
        <taxon>Arthropoda</taxon>
        <taxon>Hexapoda</taxon>
        <taxon>Insecta</taxon>
        <taxon>Pterygota</taxon>
        <taxon>Neoptera</taxon>
        <taxon>Endopterygota</taxon>
        <taxon>Hymenoptera</taxon>
        <taxon>Cephoidea</taxon>
        <taxon>Cephidae</taxon>
        <taxon>Cephus</taxon>
    </lineage>
</organism>
<protein>
    <recommendedName>
        <fullName evidence="1">non-specific serine/threonine protein kinase</fullName>
        <ecNumber evidence="1">2.7.11.1</ecNumber>
    </recommendedName>
</protein>
<dbReference type="GO" id="GO:0050321">
    <property type="term" value="F:tau-protein kinase activity"/>
    <property type="evidence" value="ECO:0007669"/>
    <property type="project" value="TreeGrafter"/>
</dbReference>
<dbReference type="InterPro" id="IPR008271">
    <property type="entry name" value="Ser/Thr_kinase_AS"/>
</dbReference>
<dbReference type="SUPFAM" id="SSF56112">
    <property type="entry name" value="Protein kinase-like (PK-like)"/>
    <property type="match status" value="1"/>
</dbReference>
<dbReference type="PROSITE" id="PS00108">
    <property type="entry name" value="PROTEIN_KINASE_ST"/>
    <property type="match status" value="1"/>
</dbReference>
<evidence type="ECO:0000313" key="14">
    <source>
        <dbReference type="RefSeq" id="XP_015602680.1"/>
    </source>
</evidence>
<evidence type="ECO:0000256" key="9">
    <source>
        <dbReference type="PROSITE-ProRule" id="PRU10141"/>
    </source>
</evidence>
<keyword evidence="6 9" id="KW-0067">ATP-binding</keyword>
<evidence type="ECO:0000256" key="4">
    <source>
        <dbReference type="ARBA" id="ARBA00022741"/>
    </source>
</evidence>
<keyword evidence="4 9" id="KW-0547">Nucleotide-binding</keyword>
<comment type="similarity">
    <text evidence="10">Belongs to the protein kinase superfamily.</text>
</comment>
<dbReference type="KEGG" id="ccin:107271326"/>
<dbReference type="GO" id="GO:0005737">
    <property type="term" value="C:cytoplasm"/>
    <property type="evidence" value="ECO:0007669"/>
    <property type="project" value="TreeGrafter"/>
</dbReference>
<dbReference type="SMART" id="SM00220">
    <property type="entry name" value="S_TKc"/>
    <property type="match status" value="1"/>
</dbReference>
<feature type="domain" description="Protein kinase" evidence="12">
    <location>
        <begin position="56"/>
        <end position="309"/>
    </location>
</feature>
<dbReference type="FunFam" id="3.30.200.20:FF:000003">
    <property type="entry name" value="Non-specific serine/threonine protein kinase"/>
    <property type="match status" value="1"/>
</dbReference>
<dbReference type="PROSITE" id="PS50011">
    <property type="entry name" value="PROTEIN_KINASE_DOM"/>
    <property type="match status" value="1"/>
</dbReference>
<evidence type="ECO:0000256" key="1">
    <source>
        <dbReference type="ARBA" id="ARBA00012513"/>
    </source>
</evidence>
<keyword evidence="3" id="KW-0808">Transferase</keyword>
<evidence type="ECO:0000256" key="6">
    <source>
        <dbReference type="ARBA" id="ARBA00022840"/>
    </source>
</evidence>
<dbReference type="Proteomes" id="UP000694920">
    <property type="component" value="Unplaced"/>
</dbReference>
<keyword evidence="2 10" id="KW-0723">Serine/threonine-protein kinase</keyword>
<evidence type="ECO:0000259" key="12">
    <source>
        <dbReference type="PROSITE" id="PS50011"/>
    </source>
</evidence>
<dbReference type="EC" id="2.7.11.1" evidence="1"/>
<dbReference type="Gene3D" id="1.10.510.10">
    <property type="entry name" value="Transferase(Phosphotransferase) domain 1"/>
    <property type="match status" value="1"/>
</dbReference>
<proteinExistence type="inferred from homology"/>
<accession>A0AAJ7FQ26</accession>
<evidence type="ECO:0000256" key="11">
    <source>
        <dbReference type="SAM" id="MobiDB-lite"/>
    </source>
</evidence>
<reference evidence="14" key="1">
    <citation type="submission" date="2025-08" db="UniProtKB">
        <authorList>
            <consortium name="RefSeq"/>
        </authorList>
    </citation>
    <scope>IDENTIFICATION</scope>
</reference>
<name>A0AAJ7FQ26_CEPCN</name>
<dbReference type="GeneID" id="107271326"/>
<comment type="catalytic activity">
    <reaction evidence="7">
        <text>L-threonyl-[protein] + ATP = O-phospho-L-threonyl-[protein] + ADP + H(+)</text>
        <dbReference type="Rhea" id="RHEA:46608"/>
        <dbReference type="Rhea" id="RHEA-COMP:11060"/>
        <dbReference type="Rhea" id="RHEA-COMP:11605"/>
        <dbReference type="ChEBI" id="CHEBI:15378"/>
        <dbReference type="ChEBI" id="CHEBI:30013"/>
        <dbReference type="ChEBI" id="CHEBI:30616"/>
        <dbReference type="ChEBI" id="CHEBI:61977"/>
        <dbReference type="ChEBI" id="CHEBI:456216"/>
        <dbReference type="EC" id="2.7.11.1"/>
    </reaction>
</comment>
<evidence type="ECO:0000256" key="2">
    <source>
        <dbReference type="ARBA" id="ARBA00022527"/>
    </source>
</evidence>
<dbReference type="GO" id="GO:0035556">
    <property type="term" value="P:intracellular signal transduction"/>
    <property type="evidence" value="ECO:0007669"/>
    <property type="project" value="TreeGrafter"/>
</dbReference>
<feature type="binding site" evidence="9">
    <location>
        <position position="85"/>
    </location>
    <ligand>
        <name>ATP</name>
        <dbReference type="ChEBI" id="CHEBI:30616"/>
    </ligand>
</feature>
<evidence type="ECO:0000256" key="10">
    <source>
        <dbReference type="RuleBase" id="RU000304"/>
    </source>
</evidence>
<dbReference type="InterPro" id="IPR017441">
    <property type="entry name" value="Protein_kinase_ATP_BS"/>
</dbReference>
<evidence type="ECO:0000256" key="5">
    <source>
        <dbReference type="ARBA" id="ARBA00022777"/>
    </source>
</evidence>
<keyword evidence="13" id="KW-1185">Reference proteome</keyword>
<sequence length="416" mass="46462">MRPSSIPVPGSVHQEPNYPNSSCPPRWSAEVSFSSKNPDDARWVRDASLGKSVGLYRLRGDLGSGNFSRVKMAIHHPTNEKVAIKILEKTKLDEKTRRMLSREIATMEGICHPHVIRLFEVVETYARIHLVIEYAPGGELFDKISVNGKFKEEDAKILYSQILSGVKYMHSLGFVHRDIKAENVFYAGPGLVKLGDFGFSTRLTEGPEQMLETFCGSPPYAAPELFRDESYLGPYVDIWALGVLLYLVVTGTMPFRARTVLGLKTLILDGKFIIPDHVSLPCRTLIRGTLKQTPLERLKIQEMLDSEWFKDIPLPSETPLPRCLLLPTISGDQNQISTREKEARTKLEKLGIDSTLLAAHLPSGPRSSVIGTYRIVMYKLSRITQNHSVKPVVTSPKTPPSPGPKKGQKSKMCSIL</sequence>
<dbReference type="RefSeq" id="XP_015602680.1">
    <property type="nucleotide sequence ID" value="XM_015747194.2"/>
</dbReference>
<evidence type="ECO:0000256" key="3">
    <source>
        <dbReference type="ARBA" id="ARBA00022679"/>
    </source>
</evidence>
<gene>
    <name evidence="14" type="primary">LOC107271326</name>
</gene>
<dbReference type="Pfam" id="PF00069">
    <property type="entry name" value="Pkinase"/>
    <property type="match status" value="1"/>
</dbReference>
<feature type="region of interest" description="Disordered" evidence="11">
    <location>
        <begin position="1"/>
        <end position="23"/>
    </location>
</feature>
<dbReference type="GO" id="GO:0000226">
    <property type="term" value="P:microtubule cytoskeleton organization"/>
    <property type="evidence" value="ECO:0007669"/>
    <property type="project" value="TreeGrafter"/>
</dbReference>
<dbReference type="InterPro" id="IPR011009">
    <property type="entry name" value="Kinase-like_dom_sf"/>
</dbReference>
<feature type="region of interest" description="Disordered" evidence="11">
    <location>
        <begin position="389"/>
        <end position="416"/>
    </location>
</feature>
<dbReference type="FunFam" id="1.10.510.10:FF:000571">
    <property type="entry name" value="Maternal embryonic leucine zipper kinase"/>
    <property type="match status" value="1"/>
</dbReference>
<comment type="catalytic activity">
    <reaction evidence="8">
        <text>L-seryl-[protein] + ATP = O-phospho-L-seryl-[protein] + ADP + H(+)</text>
        <dbReference type="Rhea" id="RHEA:17989"/>
        <dbReference type="Rhea" id="RHEA-COMP:9863"/>
        <dbReference type="Rhea" id="RHEA-COMP:11604"/>
        <dbReference type="ChEBI" id="CHEBI:15378"/>
        <dbReference type="ChEBI" id="CHEBI:29999"/>
        <dbReference type="ChEBI" id="CHEBI:30616"/>
        <dbReference type="ChEBI" id="CHEBI:83421"/>
        <dbReference type="ChEBI" id="CHEBI:456216"/>
        <dbReference type="EC" id="2.7.11.1"/>
    </reaction>
</comment>
<keyword evidence="5 14" id="KW-0418">Kinase</keyword>
<dbReference type="PANTHER" id="PTHR24346">
    <property type="entry name" value="MAP/MICROTUBULE AFFINITY-REGULATING KINASE"/>
    <property type="match status" value="1"/>
</dbReference>
<dbReference type="InterPro" id="IPR000719">
    <property type="entry name" value="Prot_kinase_dom"/>
</dbReference>
<dbReference type="GO" id="GO:0005524">
    <property type="term" value="F:ATP binding"/>
    <property type="evidence" value="ECO:0007669"/>
    <property type="project" value="UniProtKB-UniRule"/>
</dbReference>
<evidence type="ECO:0000256" key="7">
    <source>
        <dbReference type="ARBA" id="ARBA00047899"/>
    </source>
</evidence>
<dbReference type="PROSITE" id="PS00107">
    <property type="entry name" value="PROTEIN_KINASE_ATP"/>
    <property type="match status" value="1"/>
</dbReference>
<dbReference type="AlphaFoldDB" id="A0AAJ7FQ26"/>
<dbReference type="PANTHER" id="PTHR24346:SF49">
    <property type="entry name" value="NIM1 SERINE_THREONINE PROTEIN KINASE"/>
    <property type="match status" value="1"/>
</dbReference>
<evidence type="ECO:0000313" key="13">
    <source>
        <dbReference type="Proteomes" id="UP000694920"/>
    </source>
</evidence>
<evidence type="ECO:0000256" key="8">
    <source>
        <dbReference type="ARBA" id="ARBA00048679"/>
    </source>
</evidence>